<dbReference type="InterPro" id="IPR018392">
    <property type="entry name" value="LysM"/>
</dbReference>
<dbReference type="EMBL" id="MCFE01000040">
    <property type="protein sequence ID" value="ORY03973.1"/>
    <property type="molecule type" value="Genomic_DNA"/>
</dbReference>
<dbReference type="OrthoDB" id="2107166at2759"/>
<dbReference type="PANTHER" id="PTHR20932:SF8">
    <property type="entry name" value="LD22649P"/>
    <property type="match status" value="1"/>
</dbReference>
<dbReference type="InParanoid" id="A0A1Y1Z113"/>
<comment type="caution">
    <text evidence="2">The sequence shown here is derived from an EMBL/GenBank/DDBJ whole genome shotgun (WGS) entry which is preliminary data.</text>
</comment>
<dbReference type="PROSITE" id="PS51782">
    <property type="entry name" value="LYSM"/>
    <property type="match status" value="1"/>
</dbReference>
<dbReference type="InterPro" id="IPR045030">
    <property type="entry name" value="LYSM1-4"/>
</dbReference>
<protein>
    <recommendedName>
        <fullName evidence="1">LysM domain-containing protein</fullName>
    </recommendedName>
</protein>
<keyword evidence="3" id="KW-1185">Reference proteome</keyword>
<evidence type="ECO:0000313" key="2">
    <source>
        <dbReference type="EMBL" id="ORY03973.1"/>
    </source>
</evidence>
<proteinExistence type="predicted"/>
<dbReference type="Pfam" id="PF01476">
    <property type="entry name" value="LysM"/>
    <property type="match status" value="1"/>
</dbReference>
<dbReference type="PANTHER" id="PTHR20932">
    <property type="entry name" value="LYSM AND PUTATIVE PEPTIDOGLYCAN-BINDING DOMAIN-CONTAINING PROTEIN"/>
    <property type="match status" value="1"/>
</dbReference>
<sequence length="279" mass="31866">MCAAVAFSSLHFSNDLENNMDFQGFMEPGVFEHQPFQPSYFIPDQIGNRQLRRKNTTETTTDPLLNSSFPFVPIRRQKTEDDIASEIEDALSSHFSSSSSLALELQEKRVIVHRIKDTDTLAGIALLYGVNTDELKRINKIWSDNLHLKKSLYIPLELVNYQEVFLRLKALKATNPRIKPQNSEWTDVSLAIPTKQPVVEIVSVPEAELKFFSVSQNDPQDSRVAPPAEFIQEDLPSFKEIFGVNKLIKLANKLKHHKKTRSSQNKAKIHLELQENLKL</sequence>
<dbReference type="AlphaFoldDB" id="A0A1Y1Z113"/>
<dbReference type="Gene3D" id="3.10.350.10">
    <property type="entry name" value="LysM domain"/>
    <property type="match status" value="1"/>
</dbReference>
<gene>
    <name evidence="2" type="ORF">K493DRAFT_297204</name>
</gene>
<organism evidence="2 3">
    <name type="scientific">Basidiobolus meristosporus CBS 931.73</name>
    <dbReference type="NCBI Taxonomy" id="1314790"/>
    <lineage>
        <taxon>Eukaryota</taxon>
        <taxon>Fungi</taxon>
        <taxon>Fungi incertae sedis</taxon>
        <taxon>Zoopagomycota</taxon>
        <taxon>Entomophthoromycotina</taxon>
        <taxon>Basidiobolomycetes</taxon>
        <taxon>Basidiobolales</taxon>
        <taxon>Basidiobolaceae</taxon>
        <taxon>Basidiobolus</taxon>
    </lineage>
</organism>
<dbReference type="SUPFAM" id="SSF54106">
    <property type="entry name" value="LysM domain"/>
    <property type="match status" value="1"/>
</dbReference>
<dbReference type="Proteomes" id="UP000193498">
    <property type="component" value="Unassembled WGS sequence"/>
</dbReference>
<name>A0A1Y1Z113_9FUNG</name>
<evidence type="ECO:0000259" key="1">
    <source>
        <dbReference type="PROSITE" id="PS51782"/>
    </source>
</evidence>
<reference evidence="2 3" key="1">
    <citation type="submission" date="2016-07" db="EMBL/GenBank/DDBJ databases">
        <title>Pervasive Adenine N6-methylation of Active Genes in Fungi.</title>
        <authorList>
            <consortium name="DOE Joint Genome Institute"/>
            <person name="Mondo S.J."/>
            <person name="Dannebaum R.O."/>
            <person name="Kuo R.C."/>
            <person name="Labutti K."/>
            <person name="Haridas S."/>
            <person name="Kuo A."/>
            <person name="Salamov A."/>
            <person name="Ahrendt S.R."/>
            <person name="Lipzen A."/>
            <person name="Sullivan W."/>
            <person name="Andreopoulos W.B."/>
            <person name="Clum A."/>
            <person name="Lindquist E."/>
            <person name="Daum C."/>
            <person name="Ramamoorthy G.K."/>
            <person name="Gryganskyi A."/>
            <person name="Culley D."/>
            <person name="Magnuson J.K."/>
            <person name="James T.Y."/>
            <person name="O'Malley M.A."/>
            <person name="Stajich J.E."/>
            <person name="Spatafora J.W."/>
            <person name="Visel A."/>
            <person name="Grigoriev I.V."/>
        </authorList>
    </citation>
    <scope>NUCLEOTIDE SEQUENCE [LARGE SCALE GENOMIC DNA]</scope>
    <source>
        <strain evidence="2 3">CBS 931.73</strain>
    </source>
</reference>
<dbReference type="CDD" id="cd00118">
    <property type="entry name" value="LysM"/>
    <property type="match status" value="1"/>
</dbReference>
<evidence type="ECO:0000313" key="3">
    <source>
        <dbReference type="Proteomes" id="UP000193498"/>
    </source>
</evidence>
<dbReference type="SMART" id="SM00257">
    <property type="entry name" value="LysM"/>
    <property type="match status" value="1"/>
</dbReference>
<feature type="domain" description="LysM" evidence="1">
    <location>
        <begin position="111"/>
        <end position="154"/>
    </location>
</feature>
<dbReference type="InterPro" id="IPR036779">
    <property type="entry name" value="LysM_dom_sf"/>
</dbReference>
<accession>A0A1Y1Z113</accession>